<dbReference type="Gene3D" id="3.90.180.10">
    <property type="entry name" value="Medium-chain alcohol dehydrogenases, catalytic domain"/>
    <property type="match status" value="1"/>
</dbReference>
<dbReference type="Proteomes" id="UP001183604">
    <property type="component" value="Unassembled WGS sequence"/>
</dbReference>
<dbReference type="InterPro" id="IPR052733">
    <property type="entry name" value="Chloroplast_QOR"/>
</dbReference>
<evidence type="ECO:0000313" key="5">
    <source>
        <dbReference type="Proteomes" id="UP001183604"/>
    </source>
</evidence>
<sequence length="307" mass="32153">MKAVVLPRYGGADELVVADVPRPPCGAGEVLLKLKATSVNPVDWKLGAGYLDSAIPGEFPLIPGWDAAGVVAEVGAEVDGFAVGDEVFGYVRRPIAKWGTYAEYTIAEPWMIARKPPNLDWDSAGGLSLVGVTALQALDAVEAKEGDTVIVHAAAGGVGTIAVQIAKARGARVIGTASARNHDYLVAFGAEPVEYGPGLLERIKRLVPEGPDAAVDAVGGDAAEVSIEAGVDPSRVVSVVDPAVRDSGGRYVFMSVTPKDLDHLAALVENRELIVPISETYPLERAADAWRASQTGRTRGKIVLRIS</sequence>
<organism evidence="2 4">
    <name type="scientific">Glycomyces lechevalierae</name>
    <dbReference type="NCBI Taxonomy" id="256034"/>
    <lineage>
        <taxon>Bacteria</taxon>
        <taxon>Bacillati</taxon>
        <taxon>Actinomycetota</taxon>
        <taxon>Actinomycetes</taxon>
        <taxon>Glycomycetales</taxon>
        <taxon>Glycomycetaceae</taxon>
        <taxon>Glycomyces</taxon>
    </lineage>
</organism>
<dbReference type="SUPFAM" id="SSF51735">
    <property type="entry name" value="NAD(P)-binding Rossmann-fold domains"/>
    <property type="match status" value="1"/>
</dbReference>
<dbReference type="PANTHER" id="PTHR44013:SF1">
    <property type="entry name" value="ZINC-TYPE ALCOHOL DEHYDROGENASE-LIKE PROTEIN C16A3.02C"/>
    <property type="match status" value="1"/>
</dbReference>
<dbReference type="PANTHER" id="PTHR44013">
    <property type="entry name" value="ZINC-TYPE ALCOHOL DEHYDROGENASE-LIKE PROTEIN C16A3.02C"/>
    <property type="match status" value="1"/>
</dbReference>
<accession>A0A9X3PQ61</accession>
<dbReference type="InterPro" id="IPR036291">
    <property type="entry name" value="NAD(P)-bd_dom_sf"/>
</dbReference>
<dbReference type="RefSeq" id="WP_270124673.1">
    <property type="nucleotide sequence ID" value="NZ_BAAAOM010000002.1"/>
</dbReference>
<comment type="caution">
    <text evidence="2">The sequence shown here is derived from an EMBL/GenBank/DDBJ whole genome shotgun (WGS) entry which is preliminary data.</text>
</comment>
<evidence type="ECO:0000313" key="4">
    <source>
        <dbReference type="Proteomes" id="UP001145799"/>
    </source>
</evidence>
<dbReference type="EMBL" id="JAPZVQ010000024">
    <property type="protein sequence ID" value="MDA1388175.1"/>
    <property type="molecule type" value="Genomic_DNA"/>
</dbReference>
<proteinExistence type="predicted"/>
<dbReference type="GO" id="GO:0016491">
    <property type="term" value="F:oxidoreductase activity"/>
    <property type="evidence" value="ECO:0007669"/>
    <property type="project" value="InterPro"/>
</dbReference>
<dbReference type="Pfam" id="PF08240">
    <property type="entry name" value="ADH_N"/>
    <property type="match status" value="1"/>
</dbReference>
<dbReference type="AlphaFoldDB" id="A0A9X3PQ61"/>
<evidence type="ECO:0000313" key="3">
    <source>
        <dbReference type="EMBL" id="MDR7336988.1"/>
    </source>
</evidence>
<name>A0A9X3PQ61_9ACTN</name>
<dbReference type="InterPro" id="IPR013154">
    <property type="entry name" value="ADH-like_N"/>
</dbReference>
<dbReference type="SUPFAM" id="SSF50129">
    <property type="entry name" value="GroES-like"/>
    <property type="match status" value="1"/>
</dbReference>
<dbReference type="SMART" id="SM00829">
    <property type="entry name" value="PKS_ER"/>
    <property type="match status" value="1"/>
</dbReference>
<dbReference type="Proteomes" id="UP001145799">
    <property type="component" value="Unassembled WGS sequence"/>
</dbReference>
<feature type="domain" description="Enoyl reductase (ER)" evidence="1">
    <location>
        <begin position="10"/>
        <end position="304"/>
    </location>
</feature>
<protein>
    <submittedName>
        <fullName evidence="2">NADP-dependent oxidoreductase</fullName>
    </submittedName>
    <submittedName>
        <fullName evidence="3">NADPH:quinone reductase-like Zn-dependent oxidoreductase</fullName>
    </submittedName>
</protein>
<reference evidence="3 5" key="2">
    <citation type="submission" date="2023-07" db="EMBL/GenBank/DDBJ databases">
        <title>Sequencing the genomes of 1000 actinobacteria strains.</title>
        <authorList>
            <person name="Klenk H.-P."/>
        </authorList>
    </citation>
    <scope>NUCLEOTIDE SEQUENCE [LARGE SCALE GENOMIC DNA]</scope>
    <source>
        <strain evidence="3 5">DSM 44724</strain>
    </source>
</reference>
<evidence type="ECO:0000313" key="2">
    <source>
        <dbReference type="EMBL" id="MDA1388175.1"/>
    </source>
</evidence>
<dbReference type="Pfam" id="PF13602">
    <property type="entry name" value="ADH_zinc_N_2"/>
    <property type="match status" value="1"/>
</dbReference>
<dbReference type="CDD" id="cd05289">
    <property type="entry name" value="MDR_like_2"/>
    <property type="match status" value="1"/>
</dbReference>
<keyword evidence="5" id="KW-1185">Reference proteome</keyword>
<reference evidence="2" key="1">
    <citation type="submission" date="2022-12" db="EMBL/GenBank/DDBJ databases">
        <title>Gycomyces niveus sp.nov., a novel actinomycete isolated from soil in Shouguang.</title>
        <authorList>
            <person name="Yang X."/>
        </authorList>
    </citation>
    <scope>NUCLEOTIDE SEQUENCE</scope>
    <source>
        <strain evidence="2">DSM 44724</strain>
    </source>
</reference>
<evidence type="ECO:0000259" key="1">
    <source>
        <dbReference type="SMART" id="SM00829"/>
    </source>
</evidence>
<dbReference type="InterPro" id="IPR011032">
    <property type="entry name" value="GroES-like_sf"/>
</dbReference>
<dbReference type="InterPro" id="IPR020843">
    <property type="entry name" value="ER"/>
</dbReference>
<dbReference type="Gene3D" id="3.40.50.720">
    <property type="entry name" value="NAD(P)-binding Rossmann-like Domain"/>
    <property type="match status" value="1"/>
</dbReference>
<dbReference type="EMBL" id="JAVDYD010000001">
    <property type="protein sequence ID" value="MDR7336988.1"/>
    <property type="molecule type" value="Genomic_DNA"/>
</dbReference>
<gene>
    <name evidence="3" type="ORF">J2S69_000707</name>
    <name evidence="2" type="ORF">O2L01_24490</name>
</gene>